<evidence type="ECO:0000313" key="2">
    <source>
        <dbReference type="EMBL" id="ODH34505.1"/>
    </source>
</evidence>
<dbReference type="Proteomes" id="UP000242814">
    <property type="component" value="Unassembled WGS sequence"/>
</dbReference>
<gene>
    <name evidence="2" type="ORF">ACO22_03104</name>
</gene>
<name>A0A1D2JH74_PARBR</name>
<protein>
    <submittedName>
        <fullName evidence="2">Uncharacterized protein</fullName>
    </submittedName>
</protein>
<evidence type="ECO:0000313" key="3">
    <source>
        <dbReference type="Proteomes" id="UP000242814"/>
    </source>
</evidence>
<sequence length="153" mass="16858">MAGPPCAGRLESLCCLPRSRDLHDQHRVKEGGESSAVRSAQGQEGEEGEESSACCMLLLLLLMMNAGQGQTRSLSEQLTTAVDETHKTLNSEPTTFISLSIRSQRASAGCLYLKWHGRRELNRLEISAQRMSECSNCKAFGQLGFLHLHTFSF</sequence>
<comment type="caution">
    <text evidence="2">The sequence shown here is derived from an EMBL/GenBank/DDBJ whole genome shotgun (WGS) entry which is preliminary data.</text>
</comment>
<accession>A0A1D2JH74</accession>
<proteinExistence type="predicted"/>
<dbReference type="AlphaFoldDB" id="A0A1D2JH74"/>
<dbReference type="EMBL" id="LZYO01000102">
    <property type="protein sequence ID" value="ODH34505.1"/>
    <property type="molecule type" value="Genomic_DNA"/>
</dbReference>
<organism evidence="2 3">
    <name type="scientific">Paracoccidioides brasiliensis</name>
    <dbReference type="NCBI Taxonomy" id="121759"/>
    <lineage>
        <taxon>Eukaryota</taxon>
        <taxon>Fungi</taxon>
        <taxon>Dikarya</taxon>
        <taxon>Ascomycota</taxon>
        <taxon>Pezizomycotina</taxon>
        <taxon>Eurotiomycetes</taxon>
        <taxon>Eurotiomycetidae</taxon>
        <taxon>Onygenales</taxon>
        <taxon>Ajellomycetaceae</taxon>
        <taxon>Paracoccidioides</taxon>
    </lineage>
</organism>
<feature type="region of interest" description="Disordered" evidence="1">
    <location>
        <begin position="27"/>
        <end position="49"/>
    </location>
</feature>
<evidence type="ECO:0000256" key="1">
    <source>
        <dbReference type="SAM" id="MobiDB-lite"/>
    </source>
</evidence>
<reference evidence="2 3" key="1">
    <citation type="submission" date="2016-06" db="EMBL/GenBank/DDBJ databases">
        <authorList>
            <person name="Kjaerup R.B."/>
            <person name="Dalgaard T.S."/>
            <person name="Juul-Madsen H.R."/>
        </authorList>
    </citation>
    <scope>NUCLEOTIDE SEQUENCE [LARGE SCALE GENOMIC DNA]</scope>
    <source>
        <strain evidence="2 3">Pb300</strain>
    </source>
</reference>